<reference evidence="1" key="1">
    <citation type="journal article" date="2020" name="Nature">
        <title>Giant virus diversity and host interactions through global metagenomics.</title>
        <authorList>
            <person name="Schulz F."/>
            <person name="Roux S."/>
            <person name="Paez-Espino D."/>
            <person name="Jungbluth S."/>
            <person name="Walsh D.A."/>
            <person name="Denef V.J."/>
            <person name="McMahon K.D."/>
            <person name="Konstantinidis K.T."/>
            <person name="Eloe-Fadrosh E.A."/>
            <person name="Kyrpides N.C."/>
            <person name="Woyke T."/>
        </authorList>
    </citation>
    <scope>NUCLEOTIDE SEQUENCE</scope>
    <source>
        <strain evidence="1">GVMAG-M-3300023179-33</strain>
    </source>
</reference>
<sequence>MRTIMMIERPENAGKMIVDFQLIRANMHYAPFGFGIIRIARFETAFNPKNCQGYYGDIYFKRFIRKWRKWTSEIKQRRIDRFMGQVVLDYIDFMSDIQYSIMEFL</sequence>
<evidence type="ECO:0000313" key="1">
    <source>
        <dbReference type="EMBL" id="QHT27599.1"/>
    </source>
</evidence>
<accession>A0A6C0EH50</accession>
<proteinExistence type="predicted"/>
<protein>
    <submittedName>
        <fullName evidence="1">Uncharacterized protein</fullName>
    </submittedName>
</protein>
<name>A0A6C0EH50_9ZZZZ</name>
<dbReference type="AlphaFoldDB" id="A0A6C0EH50"/>
<dbReference type="EMBL" id="MN739825">
    <property type="protein sequence ID" value="QHT27599.1"/>
    <property type="molecule type" value="Genomic_DNA"/>
</dbReference>
<organism evidence="1">
    <name type="scientific">viral metagenome</name>
    <dbReference type="NCBI Taxonomy" id="1070528"/>
    <lineage>
        <taxon>unclassified sequences</taxon>
        <taxon>metagenomes</taxon>
        <taxon>organismal metagenomes</taxon>
    </lineage>
</organism>